<dbReference type="SUPFAM" id="SSF53187">
    <property type="entry name" value="Zn-dependent exopeptidases"/>
    <property type="match status" value="1"/>
</dbReference>
<evidence type="ECO:0000256" key="2">
    <source>
        <dbReference type="ARBA" id="ARBA00005988"/>
    </source>
</evidence>
<sequence length="350" mass="39754">MNASIFWSDSRQLSRPVDIMVSPLGQHEFEDALEFNGISYHIAVSNVAKIVNTESNIETRVESGNITFTEFMRHDEINAYLDQLAVNYPEIVTKEVIGRSFEGRELILLRISSGGSQKPTIFAEAAIHAREWIAPPVALYTINQLVENPENAGFYQDIDWAIIPVLNPDGYEYTHTTDRFWRKTRTPGTICHGVDGNRNFDARWRETGASAWQCDNTYTGHRVFSEPETQAIRNYILSHIEDIKLFLDIHSFGRWLLYPYGYITDDPDNVDELRTLGQLFNDAVYSVNGENYTVVSFANGLYYAAGTSVDWVKEQGIDLAYTLELPRGGTGVRPSSRRYSAGRPRDVGRF</sequence>
<gene>
    <name evidence="14" type="ORF">NQ317_008288</name>
</gene>
<comment type="caution">
    <text evidence="14">The sequence shown here is derived from an EMBL/GenBank/DDBJ whole genome shotgun (WGS) entry which is preliminary data.</text>
</comment>
<evidence type="ECO:0000256" key="1">
    <source>
        <dbReference type="ARBA" id="ARBA00001947"/>
    </source>
</evidence>
<dbReference type="Proteomes" id="UP001162164">
    <property type="component" value="Unassembled WGS sequence"/>
</dbReference>
<dbReference type="PANTHER" id="PTHR11705">
    <property type="entry name" value="PROTEASE FAMILY M14 CARBOXYPEPTIDASE A,B"/>
    <property type="match status" value="1"/>
</dbReference>
<dbReference type="Pfam" id="PF00246">
    <property type="entry name" value="Peptidase_M14"/>
    <property type="match status" value="1"/>
</dbReference>
<keyword evidence="10" id="KW-1015">Disulfide bond</keyword>
<evidence type="ECO:0000313" key="15">
    <source>
        <dbReference type="Proteomes" id="UP001162164"/>
    </source>
</evidence>
<reference evidence="14" key="1">
    <citation type="journal article" date="2023" name="Insect Mol. Biol.">
        <title>Genome sequencing provides insights into the evolution of gene families encoding plant cell wall-degrading enzymes in longhorned beetles.</title>
        <authorList>
            <person name="Shin N.R."/>
            <person name="Okamura Y."/>
            <person name="Kirsch R."/>
            <person name="Pauchet Y."/>
        </authorList>
    </citation>
    <scope>NUCLEOTIDE SEQUENCE</scope>
    <source>
        <strain evidence="14">MMC_N1</strain>
    </source>
</reference>
<keyword evidence="4" id="KW-0645">Protease</keyword>
<dbReference type="InterPro" id="IPR000834">
    <property type="entry name" value="Peptidase_M14"/>
</dbReference>
<evidence type="ECO:0000256" key="11">
    <source>
        <dbReference type="PROSITE-ProRule" id="PRU01379"/>
    </source>
</evidence>
<keyword evidence="6" id="KW-0732">Signal</keyword>
<keyword evidence="15" id="KW-1185">Reference proteome</keyword>
<evidence type="ECO:0000256" key="3">
    <source>
        <dbReference type="ARBA" id="ARBA00022645"/>
    </source>
</evidence>
<evidence type="ECO:0000256" key="5">
    <source>
        <dbReference type="ARBA" id="ARBA00022723"/>
    </source>
</evidence>
<evidence type="ECO:0000313" key="14">
    <source>
        <dbReference type="EMBL" id="KAJ8970941.1"/>
    </source>
</evidence>
<dbReference type="InterPro" id="IPR003146">
    <property type="entry name" value="M14A_act_pep"/>
</dbReference>
<keyword evidence="8" id="KW-0862">Zinc</keyword>
<comment type="cofactor">
    <cofactor evidence="1">
        <name>Zn(2+)</name>
        <dbReference type="ChEBI" id="CHEBI:29105"/>
    </cofactor>
</comment>
<dbReference type="PRINTS" id="PR00765">
    <property type="entry name" value="CRBOXYPTASEA"/>
</dbReference>
<keyword evidence="9" id="KW-0482">Metalloprotease</keyword>
<proteinExistence type="inferred from homology"/>
<dbReference type="InterPro" id="IPR036990">
    <property type="entry name" value="M14A-like_propep"/>
</dbReference>
<evidence type="ECO:0000256" key="7">
    <source>
        <dbReference type="ARBA" id="ARBA00022801"/>
    </source>
</evidence>
<dbReference type="PROSITE" id="PS52035">
    <property type="entry name" value="PEPTIDASE_M14"/>
    <property type="match status" value="1"/>
</dbReference>
<dbReference type="EMBL" id="JAPWTJ010001552">
    <property type="protein sequence ID" value="KAJ8970941.1"/>
    <property type="molecule type" value="Genomic_DNA"/>
</dbReference>
<dbReference type="SMART" id="SM00631">
    <property type="entry name" value="Zn_pept"/>
    <property type="match status" value="1"/>
</dbReference>
<evidence type="ECO:0000256" key="9">
    <source>
        <dbReference type="ARBA" id="ARBA00023049"/>
    </source>
</evidence>
<name>A0ABQ9J188_9CUCU</name>
<protein>
    <recommendedName>
        <fullName evidence="13">Peptidase M14 domain-containing protein</fullName>
    </recommendedName>
</protein>
<evidence type="ECO:0000256" key="10">
    <source>
        <dbReference type="ARBA" id="ARBA00023157"/>
    </source>
</evidence>
<organism evidence="14 15">
    <name type="scientific">Molorchus minor</name>
    <dbReference type="NCBI Taxonomy" id="1323400"/>
    <lineage>
        <taxon>Eukaryota</taxon>
        <taxon>Metazoa</taxon>
        <taxon>Ecdysozoa</taxon>
        <taxon>Arthropoda</taxon>
        <taxon>Hexapoda</taxon>
        <taxon>Insecta</taxon>
        <taxon>Pterygota</taxon>
        <taxon>Neoptera</taxon>
        <taxon>Endopterygota</taxon>
        <taxon>Coleoptera</taxon>
        <taxon>Polyphaga</taxon>
        <taxon>Cucujiformia</taxon>
        <taxon>Chrysomeloidea</taxon>
        <taxon>Cerambycidae</taxon>
        <taxon>Lamiinae</taxon>
        <taxon>Monochamini</taxon>
        <taxon>Molorchus</taxon>
    </lineage>
</organism>
<keyword evidence="5" id="KW-0479">Metal-binding</keyword>
<dbReference type="Gene3D" id="3.40.630.10">
    <property type="entry name" value="Zn peptidases"/>
    <property type="match status" value="1"/>
</dbReference>
<feature type="active site" description="Proton donor/acceptor" evidence="11">
    <location>
        <position position="324"/>
    </location>
</feature>
<accession>A0ABQ9J188</accession>
<dbReference type="PANTHER" id="PTHR11705:SF140">
    <property type="entry name" value="FI02848P-RELATED"/>
    <property type="match status" value="1"/>
</dbReference>
<evidence type="ECO:0000256" key="6">
    <source>
        <dbReference type="ARBA" id="ARBA00022729"/>
    </source>
</evidence>
<feature type="domain" description="Peptidase M14" evidence="13">
    <location>
        <begin position="70"/>
        <end position="350"/>
    </location>
</feature>
<dbReference type="Pfam" id="PF02244">
    <property type="entry name" value="Propep_M14"/>
    <property type="match status" value="1"/>
</dbReference>
<keyword evidence="7" id="KW-0378">Hydrolase</keyword>
<comment type="similarity">
    <text evidence="2 11">Belongs to the peptidase M14 family.</text>
</comment>
<evidence type="ECO:0000256" key="8">
    <source>
        <dbReference type="ARBA" id="ARBA00022833"/>
    </source>
</evidence>
<evidence type="ECO:0000256" key="4">
    <source>
        <dbReference type="ARBA" id="ARBA00022670"/>
    </source>
</evidence>
<dbReference type="SUPFAM" id="SSF54897">
    <property type="entry name" value="Protease propeptides/inhibitors"/>
    <property type="match status" value="1"/>
</dbReference>
<feature type="region of interest" description="Disordered" evidence="12">
    <location>
        <begin position="328"/>
        <end position="350"/>
    </location>
</feature>
<evidence type="ECO:0000256" key="12">
    <source>
        <dbReference type="SAM" id="MobiDB-lite"/>
    </source>
</evidence>
<dbReference type="Gene3D" id="3.30.70.340">
    <property type="entry name" value="Metallocarboxypeptidase-like"/>
    <property type="match status" value="1"/>
</dbReference>
<evidence type="ECO:0000259" key="13">
    <source>
        <dbReference type="PROSITE" id="PS52035"/>
    </source>
</evidence>
<keyword evidence="3" id="KW-0121">Carboxypeptidase</keyword>